<dbReference type="InterPro" id="IPR011330">
    <property type="entry name" value="Glyco_hydro/deAcase_b/a-brl"/>
</dbReference>
<protein>
    <submittedName>
        <fullName evidence="2">Polysaccharide deacetylase family protein</fullName>
    </submittedName>
</protein>
<accession>A0ABW3VVB4</accession>
<dbReference type="PROSITE" id="PS51677">
    <property type="entry name" value="NODB"/>
    <property type="match status" value="1"/>
</dbReference>
<comment type="caution">
    <text evidence="2">The sequence shown here is derived from an EMBL/GenBank/DDBJ whole genome shotgun (WGS) entry which is preliminary data.</text>
</comment>
<evidence type="ECO:0000313" key="2">
    <source>
        <dbReference type="EMBL" id="MFD1246669.1"/>
    </source>
</evidence>
<evidence type="ECO:0000313" key="3">
    <source>
        <dbReference type="Proteomes" id="UP001597229"/>
    </source>
</evidence>
<reference evidence="3" key="1">
    <citation type="journal article" date="2019" name="Int. J. Syst. Evol. Microbiol.">
        <title>The Global Catalogue of Microorganisms (GCM) 10K type strain sequencing project: providing services to taxonomists for standard genome sequencing and annotation.</title>
        <authorList>
            <consortium name="The Broad Institute Genomics Platform"/>
            <consortium name="The Broad Institute Genome Sequencing Center for Infectious Disease"/>
            <person name="Wu L."/>
            <person name="Ma J."/>
        </authorList>
    </citation>
    <scope>NUCLEOTIDE SEQUENCE [LARGE SCALE GENOMIC DNA]</scope>
    <source>
        <strain evidence="3">CCUG 52478</strain>
    </source>
</reference>
<dbReference type="Proteomes" id="UP001597229">
    <property type="component" value="Unassembled WGS sequence"/>
</dbReference>
<name>A0ABW3VVB4_9ACTN</name>
<proteinExistence type="predicted"/>
<sequence length="313" mass="34059">MTSAHRYDRPRDLAGYGEHPPAALWPTGDRVAVSLVVNIEDGAERHRSRGDAVDDVNAHWITDIPHDSGNPSLESGFDYGARAGIWRVLRILDAAGVPSTAFACGRALEHHPALGQALADRDVEVVDHGLWWEPHGDLSPDTLRRRMDESAGILHRTTGAEPTSWYSKDGHSRASLDESAARGFGHDDNCFNDDRPSLPDGPDGAVTIPYSADTNDSLLLTTFATARQYGDQLVAALDMLLDDDRPGAKVLSVGLHPRWIGRPSYAGALQRFIAHGRRTPGVVFAQRSQIARWWRSMSLSDGAGVSPSQRPAP</sequence>
<feature type="domain" description="NodB homology" evidence="1">
    <location>
        <begin position="71"/>
        <end position="285"/>
    </location>
</feature>
<dbReference type="PANTHER" id="PTHR43123">
    <property type="entry name" value="POLYSACCHARIDE DEACETYLASE-RELATED"/>
    <property type="match status" value="1"/>
</dbReference>
<dbReference type="RefSeq" id="WP_367918873.1">
    <property type="nucleotide sequence ID" value="NZ_BAABAC010000016.1"/>
</dbReference>
<dbReference type="SUPFAM" id="SSF88713">
    <property type="entry name" value="Glycoside hydrolase/deacetylase"/>
    <property type="match status" value="1"/>
</dbReference>
<dbReference type="Gene3D" id="3.20.20.370">
    <property type="entry name" value="Glycoside hydrolase/deacetylase"/>
    <property type="match status" value="1"/>
</dbReference>
<organism evidence="2 3">
    <name type="scientific">Nocardioides ginsengisoli</name>
    <dbReference type="NCBI Taxonomy" id="363868"/>
    <lineage>
        <taxon>Bacteria</taxon>
        <taxon>Bacillati</taxon>
        <taxon>Actinomycetota</taxon>
        <taxon>Actinomycetes</taxon>
        <taxon>Propionibacteriales</taxon>
        <taxon>Nocardioidaceae</taxon>
        <taxon>Nocardioides</taxon>
    </lineage>
</organism>
<keyword evidence="3" id="KW-1185">Reference proteome</keyword>
<evidence type="ECO:0000259" key="1">
    <source>
        <dbReference type="PROSITE" id="PS51677"/>
    </source>
</evidence>
<dbReference type="Pfam" id="PF01522">
    <property type="entry name" value="Polysacc_deac_1"/>
    <property type="match status" value="1"/>
</dbReference>
<gene>
    <name evidence="2" type="ORF">ACFQ3F_02600</name>
</gene>
<dbReference type="PANTHER" id="PTHR43123:SF1">
    <property type="entry name" value="POLYSACCHARIDE DEACETYLASE-RELATED"/>
    <property type="match status" value="1"/>
</dbReference>
<dbReference type="EMBL" id="JBHTLX010000005">
    <property type="protein sequence ID" value="MFD1246669.1"/>
    <property type="molecule type" value="Genomic_DNA"/>
</dbReference>
<dbReference type="InterPro" id="IPR002509">
    <property type="entry name" value="NODB_dom"/>
</dbReference>